<dbReference type="InterPro" id="IPR035897">
    <property type="entry name" value="Toll_tir_struct_dom_sf"/>
</dbReference>
<dbReference type="FunFam" id="3.40.50.10140:FF:000007">
    <property type="entry name" value="Disease resistance protein (TIR-NBS-LRR class)"/>
    <property type="match status" value="1"/>
</dbReference>
<dbReference type="PRINTS" id="PR00364">
    <property type="entry name" value="DISEASERSIST"/>
</dbReference>
<evidence type="ECO:0000256" key="3">
    <source>
        <dbReference type="ARBA" id="ARBA00022821"/>
    </source>
</evidence>
<evidence type="ECO:0000256" key="5">
    <source>
        <dbReference type="SAM" id="SignalP"/>
    </source>
</evidence>
<keyword evidence="5" id="KW-0732">Signal</keyword>
<dbReference type="Gramene" id="C.cajan_16444.t">
    <property type="protein sequence ID" value="C.cajan_16444.t"/>
    <property type="gene ID" value="C.cajan_16444"/>
</dbReference>
<keyword evidence="8" id="KW-1185">Reference proteome</keyword>
<dbReference type="Gene3D" id="1.10.8.430">
    <property type="entry name" value="Helical domain of apoptotic protease-activating factors"/>
    <property type="match status" value="1"/>
</dbReference>
<dbReference type="PANTHER" id="PTHR11017">
    <property type="entry name" value="LEUCINE-RICH REPEAT-CONTAINING PROTEIN"/>
    <property type="match status" value="1"/>
</dbReference>
<reference evidence="7 8" key="1">
    <citation type="journal article" date="2012" name="Nat. Biotechnol.">
        <title>Draft genome sequence of pigeonpea (Cajanus cajan), an orphan legume crop of resource-poor farmers.</title>
        <authorList>
            <person name="Varshney R.K."/>
            <person name="Chen W."/>
            <person name="Li Y."/>
            <person name="Bharti A.K."/>
            <person name="Saxena R.K."/>
            <person name="Schlueter J.A."/>
            <person name="Donoghue M.T."/>
            <person name="Azam S."/>
            <person name="Fan G."/>
            <person name="Whaley A.M."/>
            <person name="Farmer A.D."/>
            <person name="Sheridan J."/>
            <person name="Iwata A."/>
            <person name="Tuteja R."/>
            <person name="Penmetsa R.V."/>
            <person name="Wu W."/>
            <person name="Upadhyaya H.D."/>
            <person name="Yang S.P."/>
            <person name="Shah T."/>
            <person name="Saxena K.B."/>
            <person name="Michael T."/>
            <person name="McCombie W.R."/>
            <person name="Yang B."/>
            <person name="Zhang G."/>
            <person name="Yang H."/>
            <person name="Wang J."/>
            <person name="Spillane C."/>
            <person name="Cook D.R."/>
            <person name="May G.D."/>
            <person name="Xu X."/>
            <person name="Jackson S.A."/>
        </authorList>
    </citation>
    <scope>NUCLEOTIDE SEQUENCE [LARGE SCALE GENOMIC DNA]</scope>
    <source>
        <strain evidence="8">cv. Asha</strain>
    </source>
</reference>
<evidence type="ECO:0000256" key="4">
    <source>
        <dbReference type="ARBA" id="ARBA00023027"/>
    </source>
</evidence>
<dbReference type="Proteomes" id="UP000075243">
    <property type="component" value="Chromosome 8"/>
</dbReference>
<gene>
    <name evidence="7" type="ORF">KK1_016926</name>
</gene>
<keyword evidence="1" id="KW-0433">Leucine-rich repeat</keyword>
<evidence type="ECO:0000313" key="8">
    <source>
        <dbReference type="Proteomes" id="UP000075243"/>
    </source>
</evidence>
<dbReference type="PROSITE" id="PS50104">
    <property type="entry name" value="TIR"/>
    <property type="match status" value="1"/>
</dbReference>
<feature type="signal peptide" evidence="5">
    <location>
        <begin position="1"/>
        <end position="18"/>
    </location>
</feature>
<dbReference type="SUPFAM" id="SSF52540">
    <property type="entry name" value="P-loop containing nucleoside triphosphate hydrolases"/>
    <property type="match status" value="1"/>
</dbReference>
<evidence type="ECO:0000313" key="7">
    <source>
        <dbReference type="EMBL" id="KYP62394.1"/>
    </source>
</evidence>
<organism evidence="7 8">
    <name type="scientific">Cajanus cajan</name>
    <name type="common">Pigeon pea</name>
    <name type="synonym">Cajanus indicus</name>
    <dbReference type="NCBI Taxonomy" id="3821"/>
    <lineage>
        <taxon>Eukaryota</taxon>
        <taxon>Viridiplantae</taxon>
        <taxon>Streptophyta</taxon>
        <taxon>Embryophyta</taxon>
        <taxon>Tracheophyta</taxon>
        <taxon>Spermatophyta</taxon>
        <taxon>Magnoliopsida</taxon>
        <taxon>eudicotyledons</taxon>
        <taxon>Gunneridae</taxon>
        <taxon>Pentapetalae</taxon>
        <taxon>rosids</taxon>
        <taxon>fabids</taxon>
        <taxon>Fabales</taxon>
        <taxon>Fabaceae</taxon>
        <taxon>Papilionoideae</taxon>
        <taxon>50 kb inversion clade</taxon>
        <taxon>NPAAA clade</taxon>
        <taxon>indigoferoid/millettioid clade</taxon>
        <taxon>Phaseoleae</taxon>
        <taxon>Cajanus</taxon>
    </lineage>
</organism>
<dbReference type="PANTHER" id="PTHR11017:SF263">
    <property type="entry name" value="ADP-RIBOSYL CYCLASE_CYCLIC ADP-RIBOSE HYDROLASE"/>
    <property type="match status" value="1"/>
</dbReference>
<dbReference type="GO" id="GO:0007165">
    <property type="term" value="P:signal transduction"/>
    <property type="evidence" value="ECO:0007669"/>
    <property type="project" value="InterPro"/>
</dbReference>
<proteinExistence type="predicted"/>
<dbReference type="SUPFAM" id="SSF52058">
    <property type="entry name" value="L domain-like"/>
    <property type="match status" value="1"/>
</dbReference>
<dbReference type="AlphaFoldDB" id="A0A151T5U4"/>
<dbReference type="Gene3D" id="3.40.50.10140">
    <property type="entry name" value="Toll/interleukin-1 receptor homology (TIR) domain"/>
    <property type="match status" value="1"/>
</dbReference>
<dbReference type="GO" id="GO:0006952">
    <property type="term" value="P:defense response"/>
    <property type="evidence" value="ECO:0007669"/>
    <property type="project" value="UniProtKB-KW"/>
</dbReference>
<dbReference type="OMA" id="YEYEGCY"/>
<dbReference type="Gene3D" id="3.80.10.10">
    <property type="entry name" value="Ribonuclease Inhibitor"/>
    <property type="match status" value="3"/>
</dbReference>
<dbReference type="InterPro" id="IPR032675">
    <property type="entry name" value="LRR_dom_sf"/>
</dbReference>
<dbReference type="InterPro" id="IPR002182">
    <property type="entry name" value="NB-ARC"/>
</dbReference>
<feature type="chain" id="PRO_5007588885" evidence="5">
    <location>
        <begin position="19"/>
        <end position="1141"/>
    </location>
</feature>
<dbReference type="Pfam" id="PF23282">
    <property type="entry name" value="WHD_ROQ1"/>
    <property type="match status" value="1"/>
</dbReference>
<dbReference type="InterPro" id="IPR036390">
    <property type="entry name" value="WH_DNA-bd_sf"/>
</dbReference>
<dbReference type="GO" id="GO:0043531">
    <property type="term" value="F:ADP binding"/>
    <property type="evidence" value="ECO:0007669"/>
    <property type="project" value="InterPro"/>
</dbReference>
<dbReference type="EMBL" id="CM003610">
    <property type="protein sequence ID" value="KYP62394.1"/>
    <property type="molecule type" value="Genomic_DNA"/>
</dbReference>
<sequence length="1141" mass="130229">MLNFFGSCLFFCLLFSFAFRLFRKLKGGVVEENEKPILESENNTPQVKYDAFVSFRGEDIRSGFLSHLIDTFQRKKINAFVDDKNLEKGEEIWPSLVEAIEGSSILLIIFSTGYASSRWCLEELVKILECKKKHGRIVIPVFYHVEPSHVRHQLGSYKTALAKHERKHKTKVQLWKSVLNKSADLSGIDSSKFQNEAELIKEIVNLLLSKLAEPHANSKGLVGINEKIAIVESMIRKHKEPKDVCLIGIWGMGGIGKTTLAEEVFNKLRYEYEGCYFLANEREQSSKHGILPLKNEIFSELLEGDVKINTLDTLPDDIVRRIGRMKVFIVLDDVNDLDHLQNLLGTLDNFGSGSRIIVTTRDEQVLNANKANEIYTLTELSSSEALQFFNWNAFNKSDLHKEYNELSKKVVNYAKGVPLVLKVLARLLCGKNKEVWESELSKLEKIPPTKVYDKMKLSFDDLDRKEKQIFLDLACFFLKLSTKINVDNLKSLLKDDKSDNSVIFGLERLKDKALISFSEDNIVSMHDSLQEMGCEIVRQESIEDPGSRSRLWDPNDIYEVLKNDKVTEAIRSIRIQLTTIRGLKLRPHIFAKMSILKFLEISSELDAYGFEVQLGEGPLFLATELRFLSWDCYPLKSLPQNFSAEKLVILKLQLSKMEKLWDGVKNLVSLKGVYLEHSYELKELPDLSKAINLEVLDLSFCYRLTTVHPSIFSLAKLEKLNVRYCGSLTILSSDAHMHSLNYLILVYCKNLTEFSIISKNMEKLDLSWTKQMKALPSSFGHQRKLKSLNLTESGIQRLPSSINNLTQLLHLNLSCCRELETIPELAPSLKTLDFRDCKSLQSIPELPQTLLCLDAENCESLQTLPKLHPYLKTLKLRNCKSLHTIPNLPPSLETLDAQSCSSLQTLPMLPLSLKNINARDCKSLKTMLLLPSTSVEQLRANRTRVLLWNCLNLDQHSLVAIQLNAQISVMNFADHNKVVYVYPGSFVPEWLEYKRTNNYVIIDLSSTPSSPMLNFIFGFVLGNYEGTAIENELTVKITLSDGDGEGERDSVEMIIDYCRWTIESNHVCVMYDRRCSNFLNSRAQNQTSFKIQAQIVLHTYHTLFRKTTVMRPDMVLGFGVSAITSSTYNNFIQQMSMSQFH</sequence>
<evidence type="ECO:0000259" key="6">
    <source>
        <dbReference type="PROSITE" id="PS50104"/>
    </source>
</evidence>
<dbReference type="SMART" id="SM00255">
    <property type="entry name" value="TIR"/>
    <property type="match status" value="1"/>
</dbReference>
<feature type="domain" description="TIR" evidence="6">
    <location>
        <begin position="47"/>
        <end position="211"/>
    </location>
</feature>
<dbReference type="InterPro" id="IPR000157">
    <property type="entry name" value="TIR_dom"/>
</dbReference>
<evidence type="ECO:0000256" key="2">
    <source>
        <dbReference type="ARBA" id="ARBA00022737"/>
    </source>
</evidence>
<accession>A0A151T5U4</accession>
<keyword evidence="3" id="KW-0611">Plant defense</keyword>
<dbReference type="Pfam" id="PF00931">
    <property type="entry name" value="NB-ARC"/>
    <property type="match status" value="1"/>
</dbReference>
<keyword evidence="2" id="KW-0677">Repeat</keyword>
<dbReference type="SUPFAM" id="SSF52200">
    <property type="entry name" value="Toll/Interleukin receptor TIR domain"/>
    <property type="match status" value="1"/>
</dbReference>
<dbReference type="Pfam" id="PF07725">
    <property type="entry name" value="LRR_3"/>
    <property type="match status" value="1"/>
</dbReference>
<dbReference type="Pfam" id="PF01582">
    <property type="entry name" value="TIR"/>
    <property type="match status" value="1"/>
</dbReference>
<dbReference type="InterPro" id="IPR058192">
    <property type="entry name" value="WHD_ROQ1-like"/>
</dbReference>
<dbReference type="InterPro" id="IPR027417">
    <property type="entry name" value="P-loop_NTPase"/>
</dbReference>
<name>A0A151T5U4_CAJCA</name>
<dbReference type="SUPFAM" id="SSF46785">
    <property type="entry name" value="Winged helix' DNA-binding domain"/>
    <property type="match status" value="1"/>
</dbReference>
<dbReference type="InterPro" id="IPR011713">
    <property type="entry name" value="Leu-rich_rpt_3"/>
</dbReference>
<dbReference type="InterPro" id="IPR042197">
    <property type="entry name" value="Apaf_helical"/>
</dbReference>
<evidence type="ECO:0000256" key="1">
    <source>
        <dbReference type="ARBA" id="ARBA00022614"/>
    </source>
</evidence>
<dbReference type="Gene3D" id="3.40.50.300">
    <property type="entry name" value="P-loop containing nucleotide triphosphate hydrolases"/>
    <property type="match status" value="1"/>
</dbReference>
<protein>
    <submittedName>
        <fullName evidence="7">TMV resistance protein N</fullName>
    </submittedName>
</protein>
<dbReference type="InterPro" id="IPR044974">
    <property type="entry name" value="Disease_R_plants"/>
</dbReference>
<keyword evidence="4" id="KW-0520">NAD</keyword>